<organism evidence="3 4">
    <name type="scientific">Propylenella binzhouense</name>
    <dbReference type="NCBI Taxonomy" id="2555902"/>
    <lineage>
        <taxon>Bacteria</taxon>
        <taxon>Pseudomonadati</taxon>
        <taxon>Pseudomonadota</taxon>
        <taxon>Alphaproteobacteria</taxon>
        <taxon>Hyphomicrobiales</taxon>
        <taxon>Propylenellaceae</taxon>
        <taxon>Propylenella</taxon>
    </lineage>
</organism>
<dbReference type="OrthoDB" id="9806180at2"/>
<dbReference type="EMBL" id="SPKJ01000012">
    <property type="protein sequence ID" value="MYZ47283.1"/>
    <property type="molecule type" value="Genomic_DNA"/>
</dbReference>
<sequence>MTILPETKALLDAAAQAPGPKLHEMDPVTAREVMGPMMLELDLPVEPLKEMRDITIPGPAGPIPARLFVPDHGEPEGPVLVYYHGGGWVVGSLDGCAGLCSQIANRLGIRVVSVDYRMAPEHVFPAAVDDSIAAAVWVAGSPAELGGKAGGVLTGGDSAGGNLATVVSASDKVKVRAQLLFYPVTDISKKHASYSEFASGYFLEEAGMDWFRDHYLPTEADWTDPRVSPLLAESVAHLPPTVIMTAGLDVLRDEGRAYAARLAESGVRLLFSEAHGLIHGIMNMRAALPSSMTHVERAIDDLGRLIRETA</sequence>
<dbReference type="PANTHER" id="PTHR48081">
    <property type="entry name" value="AB HYDROLASE SUPERFAMILY PROTEIN C4A8.06C"/>
    <property type="match status" value="1"/>
</dbReference>
<dbReference type="RefSeq" id="WP_161139633.1">
    <property type="nucleotide sequence ID" value="NZ_SPKJ01000012.1"/>
</dbReference>
<evidence type="ECO:0000259" key="2">
    <source>
        <dbReference type="Pfam" id="PF07859"/>
    </source>
</evidence>
<evidence type="ECO:0000313" key="3">
    <source>
        <dbReference type="EMBL" id="MYZ47283.1"/>
    </source>
</evidence>
<comment type="caution">
    <text evidence="3">The sequence shown here is derived from an EMBL/GenBank/DDBJ whole genome shotgun (WGS) entry which is preliminary data.</text>
</comment>
<gene>
    <name evidence="3" type="ORF">E4O86_06095</name>
</gene>
<feature type="domain" description="Alpha/beta hydrolase fold-3" evidence="2">
    <location>
        <begin position="80"/>
        <end position="282"/>
    </location>
</feature>
<keyword evidence="4" id="KW-1185">Reference proteome</keyword>
<dbReference type="InterPro" id="IPR050300">
    <property type="entry name" value="GDXG_lipolytic_enzyme"/>
</dbReference>
<accession>A0A964WSS7</accession>
<dbReference type="Proteomes" id="UP000773614">
    <property type="component" value="Unassembled WGS sequence"/>
</dbReference>
<keyword evidence="1 3" id="KW-0378">Hydrolase</keyword>
<proteinExistence type="predicted"/>
<name>A0A964WSS7_9HYPH</name>
<dbReference type="InterPro" id="IPR029058">
    <property type="entry name" value="AB_hydrolase_fold"/>
</dbReference>
<dbReference type="Gene3D" id="3.40.50.1820">
    <property type="entry name" value="alpha/beta hydrolase"/>
    <property type="match status" value="1"/>
</dbReference>
<evidence type="ECO:0000313" key="4">
    <source>
        <dbReference type="Proteomes" id="UP000773614"/>
    </source>
</evidence>
<dbReference type="AlphaFoldDB" id="A0A964WSS7"/>
<evidence type="ECO:0000256" key="1">
    <source>
        <dbReference type="ARBA" id="ARBA00022801"/>
    </source>
</evidence>
<dbReference type="InterPro" id="IPR013094">
    <property type="entry name" value="AB_hydrolase_3"/>
</dbReference>
<dbReference type="Pfam" id="PF07859">
    <property type="entry name" value="Abhydrolase_3"/>
    <property type="match status" value="1"/>
</dbReference>
<protein>
    <submittedName>
        <fullName evidence="3">Alpha/beta hydrolase</fullName>
    </submittedName>
</protein>
<dbReference type="GO" id="GO:0016787">
    <property type="term" value="F:hydrolase activity"/>
    <property type="evidence" value="ECO:0007669"/>
    <property type="project" value="UniProtKB-KW"/>
</dbReference>
<reference evidence="3" key="1">
    <citation type="submission" date="2019-03" db="EMBL/GenBank/DDBJ databases">
        <title>Afifella sp. nov., isolated from activated sludge.</title>
        <authorList>
            <person name="Li Q."/>
            <person name="Liu Y."/>
        </authorList>
    </citation>
    <scope>NUCLEOTIDE SEQUENCE</scope>
    <source>
        <strain evidence="3">L72</strain>
    </source>
</reference>
<dbReference type="PANTHER" id="PTHR48081:SF8">
    <property type="entry name" value="ALPHA_BETA HYDROLASE FOLD-3 DOMAIN-CONTAINING PROTEIN-RELATED"/>
    <property type="match status" value="1"/>
</dbReference>
<dbReference type="SUPFAM" id="SSF53474">
    <property type="entry name" value="alpha/beta-Hydrolases"/>
    <property type="match status" value="1"/>
</dbReference>